<dbReference type="EMBL" id="BARV01034243">
    <property type="protein sequence ID" value="GAI57905.1"/>
    <property type="molecule type" value="Genomic_DNA"/>
</dbReference>
<gene>
    <name evidence="2" type="ORF">S06H3_53676</name>
</gene>
<feature type="domain" description="Glycosyl transferase family 1" evidence="1">
    <location>
        <begin position="16"/>
        <end position="184"/>
    </location>
</feature>
<proteinExistence type="predicted"/>
<organism evidence="2">
    <name type="scientific">marine sediment metagenome</name>
    <dbReference type="NCBI Taxonomy" id="412755"/>
    <lineage>
        <taxon>unclassified sequences</taxon>
        <taxon>metagenomes</taxon>
        <taxon>ecological metagenomes</taxon>
    </lineage>
</organism>
<dbReference type="PANTHER" id="PTHR47779">
    <property type="entry name" value="SYNTHASE (CCG-9), PUTATIVE (AFU_ORTHOLOGUE AFUA_3G12100)-RELATED"/>
    <property type="match status" value="1"/>
</dbReference>
<dbReference type="SUPFAM" id="SSF53756">
    <property type="entry name" value="UDP-Glycosyltransferase/glycogen phosphorylase"/>
    <property type="match status" value="1"/>
</dbReference>
<dbReference type="AlphaFoldDB" id="X1R456"/>
<dbReference type="PANTHER" id="PTHR47779:SF1">
    <property type="entry name" value="SYNTHASE (CCG-9), PUTATIVE (AFU_ORTHOLOGUE AFUA_3G12100)-RELATED"/>
    <property type="match status" value="1"/>
</dbReference>
<dbReference type="Gene3D" id="3.40.50.2000">
    <property type="entry name" value="Glycogen Phosphorylase B"/>
    <property type="match status" value="1"/>
</dbReference>
<dbReference type="Pfam" id="PF00534">
    <property type="entry name" value="Glycos_transf_1"/>
    <property type="match status" value="1"/>
</dbReference>
<dbReference type="GO" id="GO:0016757">
    <property type="term" value="F:glycosyltransferase activity"/>
    <property type="evidence" value="ECO:0007669"/>
    <property type="project" value="InterPro"/>
</dbReference>
<name>X1R456_9ZZZZ</name>
<sequence length="209" mass="23631">SKNMFIKKYVCRELVENLGFDRNRFLITQVSRFDRWKDPFGTIAAYRLAKKKIPCLQLAMIGSFAQDDPESWDMHTAISAEANKDDDIFVYSNLTGVGNMEVNAFQRASDLIIQKSIREGFGLVVAEALWKETPVIAGNAGGIPLQMTGELSHYLVNSVEECAEKIVYLLENPAVCKRLGKEGKSIVTRNFLMPRLARDELRLIKSLLR</sequence>
<comment type="caution">
    <text evidence="2">The sequence shown here is derived from an EMBL/GenBank/DDBJ whole genome shotgun (WGS) entry which is preliminary data.</text>
</comment>
<accession>X1R456</accession>
<dbReference type="InterPro" id="IPR052078">
    <property type="entry name" value="Trehalose_Metab_GTase"/>
</dbReference>
<evidence type="ECO:0000313" key="2">
    <source>
        <dbReference type="EMBL" id="GAI57905.1"/>
    </source>
</evidence>
<evidence type="ECO:0000259" key="1">
    <source>
        <dbReference type="Pfam" id="PF00534"/>
    </source>
</evidence>
<reference evidence="2" key="1">
    <citation type="journal article" date="2014" name="Front. Microbiol.">
        <title>High frequency of phylogenetically diverse reductive dehalogenase-homologous genes in deep subseafloor sedimentary metagenomes.</title>
        <authorList>
            <person name="Kawai M."/>
            <person name="Futagami T."/>
            <person name="Toyoda A."/>
            <person name="Takaki Y."/>
            <person name="Nishi S."/>
            <person name="Hori S."/>
            <person name="Arai W."/>
            <person name="Tsubouchi T."/>
            <person name="Morono Y."/>
            <person name="Uchiyama I."/>
            <person name="Ito T."/>
            <person name="Fujiyama A."/>
            <person name="Inagaki F."/>
            <person name="Takami H."/>
        </authorList>
    </citation>
    <scope>NUCLEOTIDE SEQUENCE</scope>
    <source>
        <strain evidence="2">Expedition CK06-06</strain>
    </source>
</reference>
<protein>
    <recommendedName>
        <fullName evidence="1">Glycosyl transferase family 1 domain-containing protein</fullName>
    </recommendedName>
</protein>
<dbReference type="InterPro" id="IPR001296">
    <property type="entry name" value="Glyco_trans_1"/>
</dbReference>
<feature type="non-terminal residue" evidence="2">
    <location>
        <position position="1"/>
    </location>
</feature>